<sequence>MPSKGSLPANKRRKTTTDTVITELENQLKVAVDNQTSLNPLVDLILLASKKLSEPQSLHKALYALYRTFCLLIDLGRFCGTVGEPEEAGLVRAWLTERFSEYTALLCKCLQHDQKAIRDAALEILFSLLKHISEAFTKATKQPQLHITHFRKLLNGLLLTDHNDAHISIDVRDHFTESWFTVHDDIRWFFLRETAILLGEHKFNNKNFPENVLSILERLTTMPTEQSEVNEFWIPSFSKSPPGFSIQAAEEDGDDIEIEDDWRTFFDGPEKVTSETQPQKHKRVYRLSTHQCLHSLASHRAQFTQCWMNLLPYLSSSSTLSMRALNFLHQGVMPHLTKPVRLMDWIAGCVDFGGSIGLLALNGLFTLIQHHNFHLPATLLASFIKRLSRLSLSAPPAAIIMIIPFTYNILKRHPACMVMIHQDVDSESEGQDPFIADEPSPYITNALSSSLWELMSHRNHYHSSVATLARIFTDAFTKPGYNMEDFLDHTYTTLFETEAKRKIKKEPPLALEDHTKLFPISKGEGQTEEDTLIHSDVVTELWAF</sequence>
<dbReference type="Pfam" id="PF03914">
    <property type="entry name" value="CBF"/>
    <property type="match status" value="1"/>
</dbReference>
<protein>
    <recommendedName>
        <fullName evidence="5">CCAAT-binding factor domain-containing protein</fullName>
    </recommendedName>
</protein>
<dbReference type="AlphaFoldDB" id="A0AAV5AKD8"/>
<comment type="caution">
    <text evidence="6">The sequence shown here is derived from an EMBL/GenBank/DDBJ whole genome shotgun (WGS) entry which is preliminary data.</text>
</comment>
<dbReference type="PANTHER" id="PTHR12455:SF0">
    <property type="entry name" value="NUCLEOLAR COMPLEX PROTEIN 4 HOMOLOG"/>
    <property type="match status" value="1"/>
</dbReference>
<evidence type="ECO:0000259" key="5">
    <source>
        <dbReference type="Pfam" id="PF03914"/>
    </source>
</evidence>
<gene>
    <name evidence="6" type="ORF">Clacol_009133</name>
</gene>
<dbReference type="GO" id="GO:0031965">
    <property type="term" value="C:nuclear membrane"/>
    <property type="evidence" value="ECO:0007669"/>
    <property type="project" value="UniProtKB-SubCell"/>
</dbReference>
<dbReference type="InterPro" id="IPR005612">
    <property type="entry name" value="CCAAT-binding_factor"/>
</dbReference>
<keyword evidence="4" id="KW-1133">Transmembrane helix</keyword>
<keyword evidence="4" id="KW-0472">Membrane</keyword>
<dbReference type="GO" id="GO:0030692">
    <property type="term" value="C:Noc4p-Nop14p complex"/>
    <property type="evidence" value="ECO:0007669"/>
    <property type="project" value="TreeGrafter"/>
</dbReference>
<name>A0AAV5AKD8_9AGAM</name>
<keyword evidence="3" id="KW-0812">Transmembrane</keyword>
<dbReference type="InterPro" id="IPR027193">
    <property type="entry name" value="Noc4"/>
</dbReference>
<dbReference type="GO" id="GO:0042254">
    <property type="term" value="P:ribosome biogenesis"/>
    <property type="evidence" value="ECO:0007669"/>
    <property type="project" value="InterPro"/>
</dbReference>
<evidence type="ECO:0000313" key="6">
    <source>
        <dbReference type="EMBL" id="GJJ14865.1"/>
    </source>
</evidence>
<evidence type="ECO:0000256" key="2">
    <source>
        <dbReference type="ARBA" id="ARBA00007797"/>
    </source>
</evidence>
<accession>A0AAV5AKD8</accession>
<comment type="similarity">
    <text evidence="2">Belongs to the CBF/MAK21 family.</text>
</comment>
<dbReference type="SUPFAM" id="SSF48371">
    <property type="entry name" value="ARM repeat"/>
    <property type="match status" value="1"/>
</dbReference>
<dbReference type="EMBL" id="BPWL01000010">
    <property type="protein sequence ID" value="GJJ14865.1"/>
    <property type="molecule type" value="Genomic_DNA"/>
</dbReference>
<dbReference type="GO" id="GO:0032040">
    <property type="term" value="C:small-subunit processome"/>
    <property type="evidence" value="ECO:0007669"/>
    <property type="project" value="TreeGrafter"/>
</dbReference>
<feature type="domain" description="CCAAT-binding factor" evidence="5">
    <location>
        <begin position="364"/>
        <end position="469"/>
    </location>
</feature>
<dbReference type="PANTHER" id="PTHR12455">
    <property type="entry name" value="NUCLEOLAR COMPLEX PROTEIN 4"/>
    <property type="match status" value="1"/>
</dbReference>
<reference evidence="6" key="1">
    <citation type="submission" date="2021-10" db="EMBL/GenBank/DDBJ databases">
        <title>De novo Genome Assembly of Clathrus columnatus (Basidiomycota, Fungi) Using Illumina and Nanopore Sequence Data.</title>
        <authorList>
            <person name="Ogiso-Tanaka E."/>
            <person name="Itagaki H."/>
            <person name="Hosoya T."/>
            <person name="Hosaka K."/>
        </authorList>
    </citation>
    <scope>NUCLEOTIDE SEQUENCE</scope>
    <source>
        <strain evidence="6">MO-923</strain>
    </source>
</reference>
<evidence type="ECO:0000256" key="4">
    <source>
        <dbReference type="ARBA" id="ARBA00022989"/>
    </source>
</evidence>
<keyword evidence="7" id="KW-1185">Reference proteome</keyword>
<evidence type="ECO:0000256" key="3">
    <source>
        <dbReference type="ARBA" id="ARBA00022692"/>
    </source>
</evidence>
<organism evidence="6 7">
    <name type="scientific">Clathrus columnatus</name>
    <dbReference type="NCBI Taxonomy" id="1419009"/>
    <lineage>
        <taxon>Eukaryota</taxon>
        <taxon>Fungi</taxon>
        <taxon>Dikarya</taxon>
        <taxon>Basidiomycota</taxon>
        <taxon>Agaricomycotina</taxon>
        <taxon>Agaricomycetes</taxon>
        <taxon>Phallomycetidae</taxon>
        <taxon>Phallales</taxon>
        <taxon>Clathraceae</taxon>
        <taxon>Clathrus</taxon>
    </lineage>
</organism>
<dbReference type="Proteomes" id="UP001050691">
    <property type="component" value="Unassembled WGS sequence"/>
</dbReference>
<dbReference type="InterPro" id="IPR016024">
    <property type="entry name" value="ARM-type_fold"/>
</dbReference>
<evidence type="ECO:0000256" key="1">
    <source>
        <dbReference type="ARBA" id="ARBA00004232"/>
    </source>
</evidence>
<evidence type="ECO:0000313" key="7">
    <source>
        <dbReference type="Proteomes" id="UP001050691"/>
    </source>
</evidence>
<comment type="subcellular location">
    <subcellularLocation>
        <location evidence="1">Nucleus membrane</location>
        <topology evidence="1">Multi-pass membrane protein</topology>
    </subcellularLocation>
</comment>
<proteinExistence type="inferred from homology"/>